<dbReference type="GO" id="GO:0000175">
    <property type="term" value="F:3'-5'-RNA exonuclease activity"/>
    <property type="evidence" value="ECO:0007669"/>
    <property type="project" value="TreeGrafter"/>
</dbReference>
<comment type="caution">
    <text evidence="3">The sequence shown here is derived from an EMBL/GenBank/DDBJ whole genome shotgun (WGS) entry which is preliminary data.</text>
</comment>
<evidence type="ECO:0000313" key="4">
    <source>
        <dbReference type="Proteomes" id="UP000238350"/>
    </source>
</evidence>
<keyword evidence="4" id="KW-1185">Reference proteome</keyword>
<feature type="domain" description="RNB" evidence="2">
    <location>
        <begin position="392"/>
        <end position="684"/>
    </location>
</feature>
<dbReference type="GO" id="GO:0000932">
    <property type="term" value="C:P-body"/>
    <property type="evidence" value="ECO:0007669"/>
    <property type="project" value="TreeGrafter"/>
</dbReference>
<dbReference type="GeneID" id="36518153"/>
<feature type="region of interest" description="Disordered" evidence="1">
    <location>
        <begin position="17"/>
        <end position="36"/>
    </location>
</feature>
<dbReference type="InterPro" id="IPR012340">
    <property type="entry name" value="NA-bd_OB-fold"/>
</dbReference>
<dbReference type="RefSeq" id="XP_024666730.1">
    <property type="nucleotide sequence ID" value="XM_024810962.1"/>
</dbReference>
<dbReference type="GO" id="GO:0006402">
    <property type="term" value="P:mRNA catabolic process"/>
    <property type="evidence" value="ECO:0007669"/>
    <property type="project" value="TreeGrafter"/>
</dbReference>
<dbReference type="SMART" id="SM00955">
    <property type="entry name" value="RNB"/>
    <property type="match status" value="1"/>
</dbReference>
<dbReference type="Pfam" id="PF00773">
    <property type="entry name" value="RNB"/>
    <property type="match status" value="1"/>
</dbReference>
<dbReference type="GO" id="GO:0003723">
    <property type="term" value="F:RNA binding"/>
    <property type="evidence" value="ECO:0007669"/>
    <property type="project" value="InterPro"/>
</dbReference>
<dbReference type="SUPFAM" id="SSF50249">
    <property type="entry name" value="Nucleic acid-binding proteins"/>
    <property type="match status" value="1"/>
</dbReference>
<dbReference type="OrthoDB" id="2285229at2759"/>
<gene>
    <name evidence="3" type="ORF">B9G98_04405</name>
</gene>
<evidence type="ECO:0000313" key="3">
    <source>
        <dbReference type="EMBL" id="PRT56785.1"/>
    </source>
</evidence>
<dbReference type="InterPro" id="IPR001900">
    <property type="entry name" value="RNase_II/R"/>
</dbReference>
<organism evidence="3 4">
    <name type="scientific">Wickerhamiella sorbophila</name>
    <dbReference type="NCBI Taxonomy" id="45607"/>
    <lineage>
        <taxon>Eukaryota</taxon>
        <taxon>Fungi</taxon>
        <taxon>Dikarya</taxon>
        <taxon>Ascomycota</taxon>
        <taxon>Saccharomycotina</taxon>
        <taxon>Dipodascomycetes</taxon>
        <taxon>Dipodascales</taxon>
        <taxon>Trichomonascaceae</taxon>
        <taxon>Wickerhamiella</taxon>
    </lineage>
</organism>
<dbReference type="EMBL" id="NDIQ01000022">
    <property type="protein sequence ID" value="PRT56785.1"/>
    <property type="molecule type" value="Genomic_DNA"/>
</dbReference>
<dbReference type="PANTHER" id="PTHR23355:SF59">
    <property type="entry name" value="EXORIBONUCLEASE II, MITOCHONDRIAL"/>
    <property type="match status" value="1"/>
</dbReference>
<name>A0A2T0FP75_9ASCO</name>
<evidence type="ECO:0000256" key="1">
    <source>
        <dbReference type="SAM" id="MobiDB-lite"/>
    </source>
</evidence>
<dbReference type="PANTHER" id="PTHR23355">
    <property type="entry name" value="RIBONUCLEASE"/>
    <property type="match status" value="1"/>
</dbReference>
<sequence>MLRTTLRRCVGCRMYTASPGTSASETKNGPALSEEVEDAPPKTFAQILEEMGKRKKASEARFNFPLSILYEGRHGSVHYGSVSASDIRKPISIGDLLLLASGPVMVVSRKSRQDGKLIVANAVGITREIGISTVEARLGSLIRPSSIGNRSLYDPEGGRVSPEVHNLLAVELRNFYNRAAAKSSSIQDKVGDILRLLQSEDQPRTMAFFDFVALVDRIDLSTCDAIEYPSDYLKVATPRLTPESIYAVRMALEHYTLANKHVLEFSYLGAYCLTVLPRKIEARNVRILTAPTIASSSDTTFPRSQLEYCKDYALGNLSTSNPSSDGLALEIIRKHPDFAKKNLSQGSAAEMVNRYGMLNSNGPYLDKYAHHWMGSPPVKPGTSYDQDIFQKIRSEHDEPVYCIDSATAHEIDDGISISKIGDTAVVGVHIADPTSAFGPDLAASVFKKPTTVYLPTGPLFMMDESVSEAFSLKPGARRRALSVFTTYDLETGRRIGTQIKHSILSNVVTKTYTQVDDELADGHTGDLKTLSDLASKLEASRFANGAFSFRFGGTPSVSVESDGIHLAPQLNSSNSLATRLVTEMMIQANCSVAEFTAERKLPNVYRSQTLEFWTASEKLEFENAVAAHTPLGFKFRANIPRARLSTGISSHAALGVPLYSHFTSPLRRGQDILTHLSVAHHLAGHGTPFDHAKLGGMLPWIETAQLQAKQCQNVALRYWILKALMDRVGETVRGTICEVHPDFVMVYLPDYGVRARADFKGQIDQDVVGKITEVDAVGNWCNICI</sequence>
<accession>A0A2T0FP75</accession>
<proteinExistence type="predicted"/>
<protein>
    <recommendedName>
        <fullName evidence="2">RNB domain-containing protein</fullName>
    </recommendedName>
</protein>
<feature type="compositionally biased region" description="Polar residues" evidence="1">
    <location>
        <begin position="18"/>
        <end position="27"/>
    </location>
</feature>
<dbReference type="InterPro" id="IPR050180">
    <property type="entry name" value="RNR_Ribonuclease"/>
</dbReference>
<evidence type="ECO:0000259" key="2">
    <source>
        <dbReference type="SMART" id="SM00955"/>
    </source>
</evidence>
<reference evidence="3 4" key="1">
    <citation type="submission" date="2017-04" db="EMBL/GenBank/DDBJ databases">
        <title>Genome sequencing of [Candida] sorbophila.</title>
        <authorList>
            <person name="Ahn J.O."/>
        </authorList>
    </citation>
    <scope>NUCLEOTIDE SEQUENCE [LARGE SCALE GENOMIC DNA]</scope>
    <source>
        <strain evidence="3 4">DS02</strain>
    </source>
</reference>
<dbReference type="Proteomes" id="UP000238350">
    <property type="component" value="Unassembled WGS sequence"/>
</dbReference>
<dbReference type="AlphaFoldDB" id="A0A2T0FP75"/>
<dbReference type="STRING" id="45607.A0A2T0FP75"/>